<reference evidence="1 2" key="1">
    <citation type="submission" date="2015-01" db="EMBL/GenBank/DDBJ databases">
        <title>Evolution of Trichinella species and genotypes.</title>
        <authorList>
            <person name="Korhonen P.K."/>
            <person name="Edoardo P."/>
            <person name="Giuseppe L.R."/>
            <person name="Gasser R.B."/>
        </authorList>
    </citation>
    <scope>NUCLEOTIDE SEQUENCE [LARGE SCALE GENOMIC DNA]</scope>
    <source>
        <strain evidence="1">ISS470</strain>
    </source>
</reference>
<dbReference type="Proteomes" id="UP000054995">
    <property type="component" value="Unassembled WGS sequence"/>
</dbReference>
<evidence type="ECO:0000313" key="2">
    <source>
        <dbReference type="Proteomes" id="UP000054995"/>
    </source>
</evidence>
<comment type="caution">
    <text evidence="1">The sequence shown here is derived from an EMBL/GenBank/DDBJ whole genome shotgun (WGS) entry which is preliminary data.</text>
</comment>
<protein>
    <submittedName>
        <fullName evidence="1">Uncharacterized protein</fullName>
    </submittedName>
</protein>
<name>A0A0V1EU23_TRIPS</name>
<organism evidence="1 2">
    <name type="scientific">Trichinella pseudospiralis</name>
    <name type="common">Parasitic roundworm</name>
    <dbReference type="NCBI Taxonomy" id="6337"/>
    <lineage>
        <taxon>Eukaryota</taxon>
        <taxon>Metazoa</taxon>
        <taxon>Ecdysozoa</taxon>
        <taxon>Nematoda</taxon>
        <taxon>Enoplea</taxon>
        <taxon>Dorylaimia</taxon>
        <taxon>Trichinellida</taxon>
        <taxon>Trichinellidae</taxon>
        <taxon>Trichinella</taxon>
    </lineage>
</organism>
<accession>A0A0V1EU23</accession>
<dbReference type="EMBL" id="JYDT01000884">
    <property type="protein sequence ID" value="KRY77278.1"/>
    <property type="molecule type" value="Genomic_DNA"/>
</dbReference>
<keyword evidence="2" id="KW-1185">Reference proteome</keyword>
<sequence>MNLAGFLHAAFHVVKCDISSFIKLGIWNSLTM</sequence>
<evidence type="ECO:0000313" key="1">
    <source>
        <dbReference type="EMBL" id="KRY77278.1"/>
    </source>
</evidence>
<gene>
    <name evidence="1" type="ORF">T4D_16041</name>
</gene>
<dbReference type="AlphaFoldDB" id="A0A0V1EU23"/>
<proteinExistence type="predicted"/>